<sequence length="495" mass="56384">MLKRQTFFRAFSIIAILTIGSKLLGFVREAIIASYFGTSIASDMFYVALIIPTIAFTVIGTAIQGYLLPVYMEVKENQKDHKVFTQYSHLILLFSFMLMLLLMVFAKPIVMLMAPGFSDEQFDITSLLVFVMLPILLIMTINSLTQVVFHTNEHFTPPALGAVLNNFITIIFILILYPFIELYSLATAVLLGSMAQLGYQYHLSSERFLFKGFQLKESLTYLKSLKPILPIIIAAIALQLNLVVDRIVASFLEPGGIAALNYSYRLLWIPLSILLIPISTIYYPKLSRLIKMNELEEYGSYLYSGFKVIVLLSIPLLIVMCFESNNLVNLVYERGAFGQDATNRTAGAFYFYSLGLVFFGTREYFVQHFYANKAYKQVMLGSIIGVFFNILLSILLAYYFGINGVALATSSSMLIQSVFFYIYIRRSYCTFDLSLLVRASITLSIIAFMLWFFMPYYSNGYTFLSITITSLITFITFYIVHRKEITLMVRYLKGT</sequence>
<dbReference type="NCBIfam" id="TIGR01695">
    <property type="entry name" value="murJ_mviN"/>
    <property type="match status" value="1"/>
</dbReference>
<keyword evidence="8 9" id="KW-0813">Transport</keyword>
<evidence type="ECO:0000256" key="8">
    <source>
        <dbReference type="HAMAP-Rule" id="MF_02078"/>
    </source>
</evidence>
<feature type="transmembrane region" description="Helical" evidence="8">
    <location>
        <begin position="460"/>
        <end position="480"/>
    </location>
</feature>
<evidence type="ECO:0000313" key="11">
    <source>
        <dbReference type="Proteomes" id="UP001597452"/>
    </source>
</evidence>
<protein>
    <recommendedName>
        <fullName evidence="8">Probable lipid II flippase MurJ</fullName>
    </recommendedName>
</protein>
<evidence type="ECO:0000256" key="2">
    <source>
        <dbReference type="ARBA" id="ARBA00022475"/>
    </source>
</evidence>
<evidence type="ECO:0000256" key="5">
    <source>
        <dbReference type="ARBA" id="ARBA00022984"/>
    </source>
</evidence>
<dbReference type="Proteomes" id="UP001597452">
    <property type="component" value="Unassembled WGS sequence"/>
</dbReference>
<keyword evidence="5 8" id="KW-0573">Peptidoglycan synthesis</keyword>
<keyword evidence="3 8" id="KW-0812">Transmembrane</keyword>
<feature type="transmembrane region" description="Helical" evidence="8">
    <location>
        <begin position="435"/>
        <end position="454"/>
    </location>
</feature>
<comment type="subcellular location">
    <subcellularLocation>
        <location evidence="1 8">Cell membrane</location>
        <topology evidence="1 8">Multi-pass membrane protein</topology>
    </subcellularLocation>
</comment>
<dbReference type="Pfam" id="PF03023">
    <property type="entry name" value="MurJ"/>
    <property type="match status" value="1"/>
</dbReference>
<comment type="similarity">
    <text evidence="8 9">Belongs to the MurJ/MviN family.</text>
</comment>
<feature type="transmembrane region" description="Helical" evidence="8">
    <location>
        <begin position="124"/>
        <end position="145"/>
    </location>
</feature>
<evidence type="ECO:0000256" key="6">
    <source>
        <dbReference type="ARBA" id="ARBA00022989"/>
    </source>
</evidence>
<keyword evidence="7 8" id="KW-0472">Membrane</keyword>
<evidence type="ECO:0000256" key="3">
    <source>
        <dbReference type="ARBA" id="ARBA00022692"/>
    </source>
</evidence>
<dbReference type="PIRSF" id="PIRSF002869">
    <property type="entry name" value="MviN"/>
    <property type="match status" value="1"/>
</dbReference>
<feature type="transmembrane region" description="Helical" evidence="8">
    <location>
        <begin position="305"/>
        <end position="328"/>
    </location>
</feature>
<dbReference type="RefSeq" id="WP_054754509.1">
    <property type="nucleotide sequence ID" value="NZ_JBHUMZ010000021.1"/>
</dbReference>
<dbReference type="InterPro" id="IPR004268">
    <property type="entry name" value="MurJ"/>
</dbReference>
<evidence type="ECO:0000256" key="1">
    <source>
        <dbReference type="ARBA" id="ARBA00004651"/>
    </source>
</evidence>
<proteinExistence type="inferred from homology"/>
<dbReference type="InterPro" id="IPR051050">
    <property type="entry name" value="Lipid_II_flippase_MurJ/MviN"/>
</dbReference>
<dbReference type="HAMAP" id="MF_02078">
    <property type="entry name" value="MurJ_MviN"/>
    <property type="match status" value="1"/>
</dbReference>
<feature type="transmembrane region" description="Helical" evidence="8">
    <location>
        <begin position="45"/>
        <end position="69"/>
    </location>
</feature>
<feature type="transmembrane region" description="Helical" evidence="8">
    <location>
        <begin position="7"/>
        <end position="25"/>
    </location>
</feature>
<feature type="transmembrane region" description="Helical" evidence="8">
    <location>
        <begin position="264"/>
        <end position="284"/>
    </location>
</feature>
<keyword evidence="6 8" id="KW-1133">Transmembrane helix</keyword>
<evidence type="ECO:0000313" key="10">
    <source>
        <dbReference type="EMBL" id="MFD2639183.1"/>
    </source>
</evidence>
<dbReference type="EMBL" id="JBHUMZ010000021">
    <property type="protein sequence ID" value="MFD2639183.1"/>
    <property type="molecule type" value="Genomic_DNA"/>
</dbReference>
<feature type="transmembrane region" description="Helical" evidence="8">
    <location>
        <begin position="405"/>
        <end position="423"/>
    </location>
</feature>
<comment type="function">
    <text evidence="8 9">Involved in peptidoglycan biosynthesis. Transports lipid-linked peptidoglycan precursors from the inner to the outer leaflet of the cytoplasmic membrane.</text>
</comment>
<name>A0ABW5QBJ6_9BACI</name>
<gene>
    <name evidence="8 10" type="primary">murJ</name>
    <name evidence="10" type="ORF">ACFSW4_09930</name>
</gene>
<comment type="caution">
    <text evidence="10">The sequence shown here is derived from an EMBL/GenBank/DDBJ whole genome shotgun (WGS) entry which is preliminary data.</text>
</comment>
<keyword evidence="11" id="KW-1185">Reference proteome</keyword>
<reference evidence="11" key="1">
    <citation type="journal article" date="2019" name="Int. J. Syst. Evol. Microbiol.">
        <title>The Global Catalogue of Microorganisms (GCM) 10K type strain sequencing project: providing services to taxonomists for standard genome sequencing and annotation.</title>
        <authorList>
            <consortium name="The Broad Institute Genomics Platform"/>
            <consortium name="The Broad Institute Genome Sequencing Center for Infectious Disease"/>
            <person name="Wu L."/>
            <person name="Ma J."/>
        </authorList>
    </citation>
    <scope>NUCLEOTIDE SEQUENCE [LARGE SCALE GENOMIC DNA]</scope>
    <source>
        <strain evidence="11">TISTR 1571</strain>
    </source>
</reference>
<keyword evidence="4 8" id="KW-0133">Cell shape</keyword>
<accession>A0ABW5QBJ6</accession>
<dbReference type="PANTHER" id="PTHR47019">
    <property type="entry name" value="LIPID II FLIPPASE MURJ"/>
    <property type="match status" value="1"/>
</dbReference>
<evidence type="ECO:0000256" key="9">
    <source>
        <dbReference type="PIRNR" id="PIRNR002869"/>
    </source>
</evidence>
<evidence type="ECO:0000256" key="7">
    <source>
        <dbReference type="ARBA" id="ARBA00023136"/>
    </source>
</evidence>
<evidence type="ECO:0000256" key="4">
    <source>
        <dbReference type="ARBA" id="ARBA00022960"/>
    </source>
</evidence>
<feature type="transmembrane region" description="Helical" evidence="8">
    <location>
        <begin position="378"/>
        <end position="399"/>
    </location>
</feature>
<dbReference type="PRINTS" id="PR01806">
    <property type="entry name" value="VIRFACTRMVIN"/>
</dbReference>
<dbReference type="PANTHER" id="PTHR47019:SF1">
    <property type="entry name" value="LIPID II FLIPPASE MURJ"/>
    <property type="match status" value="1"/>
</dbReference>
<keyword evidence="8 9" id="KW-0961">Cell wall biogenesis/degradation</keyword>
<organism evidence="10 11">
    <name type="scientific">Piscibacillus salipiscarius</name>
    <dbReference type="NCBI Taxonomy" id="299480"/>
    <lineage>
        <taxon>Bacteria</taxon>
        <taxon>Bacillati</taxon>
        <taxon>Bacillota</taxon>
        <taxon>Bacilli</taxon>
        <taxon>Bacillales</taxon>
        <taxon>Bacillaceae</taxon>
        <taxon>Piscibacillus</taxon>
    </lineage>
</organism>
<comment type="pathway">
    <text evidence="8">Cell wall biogenesis; peptidoglycan biosynthesis.</text>
</comment>
<feature type="transmembrane region" description="Helical" evidence="8">
    <location>
        <begin position="348"/>
        <end position="366"/>
    </location>
</feature>
<feature type="transmembrane region" description="Helical" evidence="8">
    <location>
        <begin position="224"/>
        <end position="244"/>
    </location>
</feature>
<feature type="transmembrane region" description="Helical" evidence="8">
    <location>
        <begin position="90"/>
        <end position="112"/>
    </location>
</feature>
<keyword evidence="2 8" id="KW-1003">Cell membrane</keyword>